<keyword evidence="3" id="KW-1185">Reference proteome</keyword>
<gene>
    <name evidence="2" type="ORF">SAMN04488244_12369</name>
</gene>
<dbReference type="EMBL" id="FNVG01000023">
    <property type="protein sequence ID" value="SEG61732.1"/>
    <property type="molecule type" value="Genomic_DNA"/>
</dbReference>
<dbReference type="OrthoDB" id="6314776at2"/>
<reference evidence="3" key="1">
    <citation type="submission" date="2016-10" db="EMBL/GenBank/DDBJ databases">
        <authorList>
            <person name="Varghese N."/>
            <person name="Submissions S."/>
        </authorList>
    </citation>
    <scope>NUCLEOTIDE SEQUENCE [LARGE SCALE GENOMIC DNA]</scope>
    <source>
        <strain evidence="3">CGMCC 1.7062</strain>
    </source>
</reference>
<keyword evidence="1" id="KW-1133">Transmembrane helix</keyword>
<evidence type="ECO:0008006" key="4">
    <source>
        <dbReference type="Google" id="ProtNLM"/>
    </source>
</evidence>
<accession>A0A1H6BM65</accession>
<feature type="transmembrane region" description="Helical" evidence="1">
    <location>
        <begin position="57"/>
        <end position="75"/>
    </location>
</feature>
<feature type="transmembrane region" description="Helical" evidence="1">
    <location>
        <begin position="12"/>
        <end position="37"/>
    </location>
</feature>
<proteinExistence type="predicted"/>
<dbReference type="RefSeq" id="WP_103881877.1">
    <property type="nucleotide sequence ID" value="NZ_FNVG01000023.1"/>
</dbReference>
<dbReference type="Proteomes" id="UP000236721">
    <property type="component" value="Unassembled WGS sequence"/>
</dbReference>
<evidence type="ECO:0000256" key="1">
    <source>
        <dbReference type="SAM" id="Phobius"/>
    </source>
</evidence>
<dbReference type="AlphaFoldDB" id="A0A1H6BM65"/>
<organism evidence="2 3">
    <name type="scientific">Vibrio hangzhouensis</name>
    <dbReference type="NCBI Taxonomy" id="462991"/>
    <lineage>
        <taxon>Bacteria</taxon>
        <taxon>Pseudomonadati</taxon>
        <taxon>Pseudomonadota</taxon>
        <taxon>Gammaproteobacteria</taxon>
        <taxon>Vibrionales</taxon>
        <taxon>Vibrionaceae</taxon>
        <taxon>Vibrio</taxon>
    </lineage>
</organism>
<feature type="transmembrane region" description="Helical" evidence="1">
    <location>
        <begin position="87"/>
        <end position="111"/>
    </location>
</feature>
<dbReference type="InterPro" id="IPR021318">
    <property type="entry name" value="DUF2919"/>
</dbReference>
<dbReference type="Pfam" id="PF11143">
    <property type="entry name" value="DUF2919"/>
    <property type="match status" value="1"/>
</dbReference>
<evidence type="ECO:0000313" key="2">
    <source>
        <dbReference type="EMBL" id="SEG61732.1"/>
    </source>
</evidence>
<feature type="transmembrane region" description="Helical" evidence="1">
    <location>
        <begin position="117"/>
        <end position="137"/>
    </location>
</feature>
<keyword evidence="1" id="KW-0472">Membrane</keyword>
<evidence type="ECO:0000313" key="3">
    <source>
        <dbReference type="Proteomes" id="UP000236721"/>
    </source>
</evidence>
<protein>
    <recommendedName>
        <fullName evidence="4">DUF2919 domain-containing protein</fullName>
    </recommendedName>
</protein>
<sequence length="164" mass="18945">MRYGIEQYDQHGFLKAPIWLWLGCAFLIRAWVVFVVAGASRQEGSQILQYVYPNHTMLYLGLMMGLPVVLGMWLLGLRTSESHRINYLVSFFRGTSLIVVGLQLLHTVYLIRLEHWQFSWANAITLVLLVWFAIYLVNSRYVKDCLSAPKRIVPENDPSQTTKP</sequence>
<keyword evidence="1" id="KW-0812">Transmembrane</keyword>
<name>A0A1H6BM65_9VIBR</name>